<evidence type="ECO:0000256" key="1">
    <source>
        <dbReference type="SAM" id="Phobius"/>
    </source>
</evidence>
<evidence type="ECO:0000313" key="2">
    <source>
        <dbReference type="EMBL" id="SMD36339.1"/>
    </source>
</evidence>
<dbReference type="Proteomes" id="UP000192472">
    <property type="component" value="Unassembled WGS sequence"/>
</dbReference>
<dbReference type="AlphaFoldDB" id="A0A1W2GI47"/>
<sequence length="53" mass="5707">MSTTNSNPSVENLITEATDIANQKIEKNDDRFYIGLTSLALLGLVTLLVLALA</sequence>
<accession>A0A1W2GI47</accession>
<dbReference type="EMBL" id="FWYF01000003">
    <property type="protein sequence ID" value="SMD36339.1"/>
    <property type="molecule type" value="Genomic_DNA"/>
</dbReference>
<protein>
    <submittedName>
        <fullName evidence="2">Uncharacterized protein</fullName>
    </submittedName>
</protein>
<organism evidence="2 3">
    <name type="scientific">Reichenbachiella faecimaris</name>
    <dbReference type="NCBI Taxonomy" id="692418"/>
    <lineage>
        <taxon>Bacteria</taxon>
        <taxon>Pseudomonadati</taxon>
        <taxon>Bacteroidota</taxon>
        <taxon>Cytophagia</taxon>
        <taxon>Cytophagales</taxon>
        <taxon>Reichenbachiellaceae</taxon>
        <taxon>Reichenbachiella</taxon>
    </lineage>
</organism>
<keyword evidence="1" id="KW-0812">Transmembrane</keyword>
<name>A0A1W2GI47_REIFA</name>
<keyword evidence="3" id="KW-1185">Reference proteome</keyword>
<keyword evidence="1" id="KW-0472">Membrane</keyword>
<dbReference type="RefSeq" id="WP_176214790.1">
    <property type="nucleotide sequence ID" value="NZ_FWYF01000003.1"/>
</dbReference>
<evidence type="ECO:0000313" key="3">
    <source>
        <dbReference type="Proteomes" id="UP000192472"/>
    </source>
</evidence>
<keyword evidence="1" id="KW-1133">Transmembrane helix</keyword>
<feature type="transmembrane region" description="Helical" evidence="1">
    <location>
        <begin position="32"/>
        <end position="52"/>
    </location>
</feature>
<reference evidence="2 3" key="1">
    <citation type="submission" date="2017-04" db="EMBL/GenBank/DDBJ databases">
        <authorList>
            <person name="Afonso C.L."/>
            <person name="Miller P.J."/>
            <person name="Scott M.A."/>
            <person name="Spackman E."/>
            <person name="Goraichik I."/>
            <person name="Dimitrov K.M."/>
            <person name="Suarez D.L."/>
            <person name="Swayne D.E."/>
        </authorList>
    </citation>
    <scope>NUCLEOTIDE SEQUENCE [LARGE SCALE GENOMIC DNA]</scope>
    <source>
        <strain evidence="2 3">DSM 26133</strain>
    </source>
</reference>
<dbReference type="STRING" id="692418.SAMN04488029_2839"/>
<gene>
    <name evidence="2" type="ORF">SAMN04488029_2839</name>
</gene>
<proteinExistence type="predicted"/>